<dbReference type="EC" id="3.7.1.14" evidence="2"/>
<sequence>MGAVGGTLLLYLASLTWLYVNQRSYIYPGATHAGSNALADPEMVSLRTPDGFVLRAIYRPARDGQPTIVFFHGNGDTNAGSRVATQAFARAGYGLLLPEYRGYAGNPGSPSEEGLYNDGRAALQWLMNHGVQGPQIVIMGNSLGSGVATEMAMEHRVAALILVSGFTSMVDVVQLQLPFVPAGLLVRDRFDNERKLARIGCPTLILHGGMDTLIPAAQGAALAAASGHARLDIFPAKGHELAYTASSQDRTLAWLASIAN</sequence>
<keyword evidence="3" id="KW-1185">Reference proteome</keyword>
<dbReference type="AlphaFoldDB" id="A0A0B8Z5Q5"/>
<dbReference type="PATRIC" id="fig|48936.3.peg.4723"/>
<reference evidence="2 3" key="1">
    <citation type="submission" date="2014-10" db="EMBL/GenBank/DDBJ databases">
        <title>Draft genome sequence of Novosphingobium subterraneum DSM 12447.</title>
        <authorList>
            <person name="Gan H.M."/>
            <person name="Gan H.Y."/>
            <person name="Savka M.A."/>
        </authorList>
    </citation>
    <scope>NUCLEOTIDE SEQUENCE [LARGE SCALE GENOMIC DNA]</scope>
    <source>
        <strain evidence="2 3">DSM 12447</strain>
    </source>
</reference>
<dbReference type="SUPFAM" id="SSF53474">
    <property type="entry name" value="alpha/beta-Hydrolases"/>
    <property type="match status" value="1"/>
</dbReference>
<evidence type="ECO:0000259" key="1">
    <source>
        <dbReference type="Pfam" id="PF00561"/>
    </source>
</evidence>
<dbReference type="PANTHER" id="PTHR12277">
    <property type="entry name" value="ALPHA/BETA HYDROLASE DOMAIN-CONTAINING PROTEIN"/>
    <property type="match status" value="1"/>
</dbReference>
<name>A0A0B8Z5Q5_9SPHN</name>
<gene>
    <name evidence="2" type="primary">mhpC</name>
    <name evidence="2" type="ORF">NJ75_04698</name>
</gene>
<dbReference type="InterPro" id="IPR029058">
    <property type="entry name" value="AB_hydrolase_fold"/>
</dbReference>
<protein>
    <submittedName>
        <fullName evidence="2">2-hydroxy-6-oxononadienedioate/2-hydroxy-6-oxononatrienedioate hydrolase</fullName>
        <ecNumber evidence="2">3.7.1.14</ecNumber>
    </submittedName>
</protein>
<comment type="caution">
    <text evidence="2">The sequence shown here is derived from an EMBL/GenBank/DDBJ whole genome shotgun (WGS) entry which is preliminary data.</text>
</comment>
<feature type="domain" description="AB hydrolase-1" evidence="1">
    <location>
        <begin position="66"/>
        <end position="181"/>
    </location>
</feature>
<dbReference type="Proteomes" id="UP000031338">
    <property type="component" value="Unassembled WGS sequence"/>
</dbReference>
<proteinExistence type="predicted"/>
<dbReference type="PANTHER" id="PTHR12277:SF81">
    <property type="entry name" value="PROTEIN ABHD13"/>
    <property type="match status" value="1"/>
</dbReference>
<accession>A0A0B8Z5Q5</accession>
<dbReference type="Pfam" id="PF00561">
    <property type="entry name" value="Abhydrolase_1"/>
    <property type="match status" value="1"/>
</dbReference>
<dbReference type="EMBL" id="JRVC01000051">
    <property type="protein sequence ID" value="KHS41549.1"/>
    <property type="molecule type" value="Genomic_DNA"/>
</dbReference>
<dbReference type="GO" id="GO:0016787">
    <property type="term" value="F:hydrolase activity"/>
    <property type="evidence" value="ECO:0007669"/>
    <property type="project" value="UniProtKB-KW"/>
</dbReference>
<evidence type="ECO:0000313" key="3">
    <source>
        <dbReference type="Proteomes" id="UP000031338"/>
    </source>
</evidence>
<keyword evidence="2" id="KW-0378">Hydrolase</keyword>
<organism evidence="2 3">
    <name type="scientific">Novosphingobium subterraneum</name>
    <dbReference type="NCBI Taxonomy" id="48936"/>
    <lineage>
        <taxon>Bacteria</taxon>
        <taxon>Pseudomonadati</taxon>
        <taxon>Pseudomonadota</taxon>
        <taxon>Alphaproteobacteria</taxon>
        <taxon>Sphingomonadales</taxon>
        <taxon>Sphingomonadaceae</taxon>
        <taxon>Novosphingobium</taxon>
    </lineage>
</organism>
<evidence type="ECO:0000313" key="2">
    <source>
        <dbReference type="EMBL" id="KHS41549.1"/>
    </source>
</evidence>
<dbReference type="Gene3D" id="3.40.50.1820">
    <property type="entry name" value="alpha/beta hydrolase"/>
    <property type="match status" value="1"/>
</dbReference>
<dbReference type="InterPro" id="IPR000073">
    <property type="entry name" value="AB_hydrolase_1"/>
</dbReference>
<dbReference type="STRING" id="48936.NJ75_04698"/>